<dbReference type="PANTHER" id="PTHR31118">
    <property type="entry name" value="CYCLASE-LIKE PROTEIN 2"/>
    <property type="match status" value="1"/>
</dbReference>
<accession>A0A0S2W7P9</accession>
<dbReference type="Pfam" id="PF04199">
    <property type="entry name" value="Cyclase"/>
    <property type="match status" value="1"/>
</dbReference>
<evidence type="ECO:0000313" key="2">
    <source>
        <dbReference type="Proteomes" id="UP000064844"/>
    </source>
</evidence>
<dbReference type="eggNOG" id="COG1878">
    <property type="taxonomic scope" value="Bacteria"/>
</dbReference>
<dbReference type="EMBL" id="CP011307">
    <property type="protein sequence ID" value="ALP95355.1"/>
    <property type="molecule type" value="Genomic_DNA"/>
</dbReference>
<evidence type="ECO:0000313" key="1">
    <source>
        <dbReference type="EMBL" id="ALP95355.1"/>
    </source>
</evidence>
<dbReference type="STRING" id="1297617.IB211_02964"/>
<dbReference type="SUPFAM" id="SSF102198">
    <property type="entry name" value="Putative cyclase"/>
    <property type="match status" value="1"/>
</dbReference>
<protein>
    <submittedName>
        <fullName evidence="1">Metal-dependent hydrolase</fullName>
    </submittedName>
</protein>
<sequence>MELLENYRLVDLTVPIKTPNSEEMDPKLATSLAAEIEYLDHEDTIPLVSGYFGCRPEDLHGGCGWATERVRTSTHAGTHVDAPWHYAPASGGKPSRRIDECPLEWYFGRGVVLNMTHKKSGETVSAQDVKDALAALDYTLSYGDIVCIRYDTDKTFGTAAYWGEHPGLSAEAVRFILDQGVKVIGVDSPGFDIPFAKTKAKFADSHDNSILWEAHCAGIDYDYSHIEKLGNLDKVPEKGFYISCFPVNLYQGSASWSRVVAFVPKDQ</sequence>
<dbReference type="Proteomes" id="UP000064844">
    <property type="component" value="Chromosome"/>
</dbReference>
<organism evidence="1 2">
    <name type="scientific">Intestinimonas butyriciproducens</name>
    <dbReference type="NCBI Taxonomy" id="1297617"/>
    <lineage>
        <taxon>Bacteria</taxon>
        <taxon>Bacillati</taxon>
        <taxon>Bacillota</taxon>
        <taxon>Clostridia</taxon>
        <taxon>Eubacteriales</taxon>
        <taxon>Intestinimonas</taxon>
    </lineage>
</organism>
<keyword evidence="2" id="KW-1185">Reference proteome</keyword>
<dbReference type="Gene3D" id="3.50.30.50">
    <property type="entry name" value="Putative cyclase"/>
    <property type="match status" value="1"/>
</dbReference>
<gene>
    <name evidence="1" type="ORF">IB211_02964</name>
</gene>
<dbReference type="GO" id="GO:0004061">
    <property type="term" value="F:arylformamidase activity"/>
    <property type="evidence" value="ECO:0007669"/>
    <property type="project" value="InterPro"/>
</dbReference>
<proteinExistence type="predicted"/>
<reference evidence="1 2" key="1">
    <citation type="journal article" date="2015" name="Nat. Commun.">
        <title>Production of butyrate from lysine and the Amadori product fructoselysine by a human gut commensal.</title>
        <authorList>
            <person name="Bui T.P."/>
            <person name="Ritari J."/>
            <person name="Boeren S."/>
            <person name="de Waard P."/>
            <person name="Plugge C.M."/>
            <person name="de Vos W.M."/>
        </authorList>
    </citation>
    <scope>NUCLEOTIDE SEQUENCE [LARGE SCALE GENOMIC DNA]</scope>
    <source>
        <strain evidence="1 2">AF211</strain>
    </source>
</reference>
<name>A0A0S2W7P9_9FIRM</name>
<keyword evidence="1" id="KW-0378">Hydrolase</keyword>
<dbReference type="RefSeq" id="WP_058118456.1">
    <property type="nucleotide sequence ID" value="NZ_CALICV010000040.1"/>
</dbReference>
<reference evidence="2" key="2">
    <citation type="submission" date="2015-04" db="EMBL/GenBank/DDBJ databases">
        <title>A butyrogenic pathway from the amino acid lysine in a human gut commensal.</title>
        <authorList>
            <person name="de Vos W.M."/>
            <person name="Bui N.T.P."/>
            <person name="Plugge C.M."/>
            <person name="Ritari J."/>
        </authorList>
    </citation>
    <scope>NUCLEOTIDE SEQUENCE [LARGE SCALE GENOMIC DNA]</scope>
    <source>
        <strain evidence="2">AF211</strain>
    </source>
</reference>
<dbReference type="InterPro" id="IPR037175">
    <property type="entry name" value="KFase_sf"/>
</dbReference>
<dbReference type="InterPro" id="IPR007325">
    <property type="entry name" value="KFase/CYL"/>
</dbReference>
<dbReference type="AlphaFoldDB" id="A0A0S2W7P9"/>
<dbReference type="PANTHER" id="PTHR31118:SF32">
    <property type="entry name" value="KYNURENINE FORMAMIDASE"/>
    <property type="match status" value="1"/>
</dbReference>
<dbReference type="GO" id="GO:0019441">
    <property type="term" value="P:L-tryptophan catabolic process to kynurenine"/>
    <property type="evidence" value="ECO:0007669"/>
    <property type="project" value="InterPro"/>
</dbReference>
<dbReference type="KEGG" id="ibu:IB211_02964"/>